<sequence>MSLIFVVILWYVGLSSALAIRQSCHVQDVTHTFYGFPDNDPPGSAIAYDCGRGLTAGGVGTFNDPLTFASAPGEFQICEIIYDPYLRKYLRMEDYCDSCNRNWANKVWHIDIWTGSITVNGGNDQLDCENKLTPTPQHKPIIRGPGPNLPVDSTPLYVIKEEKMKIHQLVFFSLVALATSAPVPEEDKRSSILDGYVSAGDMDIPHASKPEPTKEQDRMYNGIWIPHTIDWRFPPRATRSETETDLSSGGAEETRDDNEDQ</sequence>
<organism evidence="3 4">
    <name type="scientific">Aspergillus nomiae NRRL (strain ATCC 15546 / NRRL 13137 / CBS 260.88 / M93)</name>
    <dbReference type="NCBI Taxonomy" id="1509407"/>
    <lineage>
        <taxon>Eukaryota</taxon>
        <taxon>Fungi</taxon>
        <taxon>Dikarya</taxon>
        <taxon>Ascomycota</taxon>
        <taxon>Pezizomycotina</taxon>
        <taxon>Eurotiomycetes</taxon>
        <taxon>Eurotiomycetidae</taxon>
        <taxon>Eurotiales</taxon>
        <taxon>Aspergillaceae</taxon>
        <taxon>Aspergillus</taxon>
        <taxon>Aspergillus subgen. Circumdati</taxon>
    </lineage>
</organism>
<dbReference type="GeneID" id="26802630"/>
<evidence type="ECO:0000313" key="3">
    <source>
        <dbReference type="EMBL" id="KNG91027.1"/>
    </source>
</evidence>
<name>A0A0L1JH54_ASPN3</name>
<evidence type="ECO:0000256" key="1">
    <source>
        <dbReference type="SAM" id="MobiDB-lite"/>
    </source>
</evidence>
<proteinExistence type="predicted"/>
<keyword evidence="4" id="KW-1185">Reference proteome</keyword>
<evidence type="ECO:0000313" key="4">
    <source>
        <dbReference type="Proteomes" id="UP000037505"/>
    </source>
</evidence>
<feature type="region of interest" description="Disordered" evidence="1">
    <location>
        <begin position="234"/>
        <end position="261"/>
    </location>
</feature>
<dbReference type="EMBL" id="JNOM01000006">
    <property type="protein sequence ID" value="KNG91027.1"/>
    <property type="molecule type" value="Genomic_DNA"/>
</dbReference>
<accession>A0A0L1JH54</accession>
<comment type="caution">
    <text evidence="3">The sequence shown here is derived from an EMBL/GenBank/DDBJ whole genome shotgun (WGS) entry which is preliminary data.</text>
</comment>
<dbReference type="RefSeq" id="XP_015411950.1">
    <property type="nucleotide sequence ID" value="XM_015546084.1"/>
</dbReference>
<protein>
    <submittedName>
        <fullName evidence="3">Uncharacterized protein</fullName>
    </submittedName>
</protein>
<feature type="signal peptide" evidence="2">
    <location>
        <begin position="1"/>
        <end position="17"/>
    </location>
</feature>
<evidence type="ECO:0000256" key="2">
    <source>
        <dbReference type="SAM" id="SignalP"/>
    </source>
</evidence>
<keyword evidence="2" id="KW-0732">Signal</keyword>
<dbReference type="OrthoDB" id="5332384at2759"/>
<reference evidence="3 4" key="1">
    <citation type="submission" date="2014-06" db="EMBL/GenBank/DDBJ databases">
        <title>The Genome of the Aflatoxigenic Filamentous Fungus Aspergillus nomius.</title>
        <authorList>
            <person name="Moore M.G."/>
            <person name="Shannon B.M."/>
            <person name="Brian M.M."/>
        </authorList>
    </citation>
    <scope>NUCLEOTIDE SEQUENCE [LARGE SCALE GENOMIC DNA]</scope>
    <source>
        <strain evidence="3 4">NRRL 13137</strain>
    </source>
</reference>
<dbReference type="AlphaFoldDB" id="A0A0L1JH54"/>
<gene>
    <name evidence="3" type="ORF">ANOM_000826</name>
</gene>
<feature type="chain" id="PRO_5005553596" evidence="2">
    <location>
        <begin position="18"/>
        <end position="261"/>
    </location>
</feature>
<dbReference type="Proteomes" id="UP000037505">
    <property type="component" value="Unassembled WGS sequence"/>
</dbReference>